<dbReference type="GO" id="GO:0015926">
    <property type="term" value="F:glucosidase activity"/>
    <property type="evidence" value="ECO:0007669"/>
    <property type="project" value="TreeGrafter"/>
</dbReference>
<keyword evidence="6 10" id="KW-0472">Membrane</keyword>
<name>A0A9P6EH17_9AGAR</name>
<dbReference type="GO" id="GO:0005789">
    <property type="term" value="C:endoplasmic reticulum membrane"/>
    <property type="evidence" value="ECO:0007669"/>
    <property type="project" value="TreeGrafter"/>
</dbReference>
<evidence type="ECO:0000256" key="5">
    <source>
        <dbReference type="ARBA" id="ARBA00022989"/>
    </source>
</evidence>
<dbReference type="AlphaFoldDB" id="A0A9P6EH17"/>
<keyword evidence="8" id="KW-0961">Cell wall biogenesis/degradation</keyword>
<evidence type="ECO:0000256" key="6">
    <source>
        <dbReference type="ARBA" id="ARBA00023136"/>
    </source>
</evidence>
<dbReference type="InterPro" id="IPR000757">
    <property type="entry name" value="Beta-glucanase-like"/>
</dbReference>
<gene>
    <name evidence="12" type="ORF">CPB83DRAFT_869343</name>
</gene>
<proteinExistence type="inferred from homology"/>
<evidence type="ECO:0000256" key="3">
    <source>
        <dbReference type="ARBA" id="ARBA00022692"/>
    </source>
</evidence>
<dbReference type="Proteomes" id="UP000807306">
    <property type="component" value="Unassembled WGS sequence"/>
</dbReference>
<dbReference type="Gene3D" id="2.60.120.200">
    <property type="match status" value="2"/>
</dbReference>
<dbReference type="EMBL" id="MU157850">
    <property type="protein sequence ID" value="KAF9528790.1"/>
    <property type="molecule type" value="Genomic_DNA"/>
</dbReference>
<evidence type="ECO:0000256" key="9">
    <source>
        <dbReference type="SAM" id="MobiDB-lite"/>
    </source>
</evidence>
<keyword evidence="3 10" id="KW-0812">Transmembrane</keyword>
<evidence type="ECO:0000313" key="12">
    <source>
        <dbReference type="EMBL" id="KAF9528790.1"/>
    </source>
</evidence>
<keyword evidence="13" id="KW-1185">Reference proteome</keyword>
<evidence type="ECO:0000256" key="4">
    <source>
        <dbReference type="ARBA" id="ARBA00022968"/>
    </source>
</evidence>
<dbReference type="InterPro" id="IPR005629">
    <property type="entry name" value="Skn1/Kre6/Sbg1"/>
</dbReference>
<dbReference type="Pfam" id="PF03935">
    <property type="entry name" value="SKN1_KRE6_Sbg1"/>
    <property type="match status" value="1"/>
</dbReference>
<evidence type="ECO:0000256" key="1">
    <source>
        <dbReference type="ARBA" id="ARBA00004606"/>
    </source>
</evidence>
<accession>A0A9P6EH17</accession>
<dbReference type="InterPro" id="IPR013320">
    <property type="entry name" value="ConA-like_dom_sf"/>
</dbReference>
<keyword evidence="4" id="KW-0735">Signal-anchor</keyword>
<dbReference type="GO" id="GO:0031505">
    <property type="term" value="P:fungal-type cell wall organization"/>
    <property type="evidence" value="ECO:0007669"/>
    <property type="project" value="TreeGrafter"/>
</dbReference>
<feature type="transmembrane region" description="Helical" evidence="10">
    <location>
        <begin position="76"/>
        <end position="99"/>
    </location>
</feature>
<keyword evidence="7" id="KW-0325">Glycoprotein</keyword>
<comment type="subcellular location">
    <subcellularLocation>
        <location evidence="1">Membrane</location>
        <topology evidence="1">Single-pass type II membrane protein</topology>
    </subcellularLocation>
</comment>
<comment type="caution">
    <text evidence="12">The sequence shown here is derived from an EMBL/GenBank/DDBJ whole genome shotgun (WGS) entry which is preliminary data.</text>
</comment>
<dbReference type="GO" id="GO:0006078">
    <property type="term" value="P:(1-&gt;6)-beta-D-glucan biosynthetic process"/>
    <property type="evidence" value="ECO:0007669"/>
    <property type="project" value="TreeGrafter"/>
</dbReference>
<dbReference type="OrthoDB" id="412647at2759"/>
<feature type="compositionally biased region" description="Basic and acidic residues" evidence="9">
    <location>
        <begin position="49"/>
        <end position="61"/>
    </location>
</feature>
<evidence type="ECO:0000256" key="8">
    <source>
        <dbReference type="ARBA" id="ARBA00023316"/>
    </source>
</evidence>
<keyword evidence="5 10" id="KW-1133">Transmembrane helix</keyword>
<sequence length="555" mass="59751">MSGIPQTSTSATSLLLHADQKQGAGPQQYSLSPSPRDWGTALDPSLPEPDDHLHNPDPVRDRKYDKGGHIFTSRGLGNLGCLFILAAGITMLFAGYPILSHFLTKAPSTNGGFNIGGINATGQVPQFPTNFGLIDKDTPQDAYTKTSYQTGEELVLVFSDEFNTDGRTFFPGDDPFWEGVDLHYWGTNDLEWYDPSQPITQGGALRLTLEKVDPGDNHDLSYRNKFCFTGGLVETAVTLPGANNVAGFWPAVWAMGNLGRAGFGGSLDGLWPYSYDTCDVGTLPNQTYPNRAEPLAATQGGDPSAGGVLSYLPGQRLSACTCKGESHPGPMRSDGSYVGRSAPEIDIFEALIGPDGGEVSLSAQWAPFNVRVVGDTSSISARTLAHDGVIVGIYQQTTSGLAPSNQDCYELGKGCFSVYGFEYKPGLDKDSYITWINDGTPAWGLTAAGLGADTTTEISARPIPMEPMYLIANLGFSTNFATIDFTKLTFPSTMSMDYIRVYQPKSAINVGCSPPNFPTSPYIDAFMDVYTNPNISTWKQSGQPWPKNRLETGSC</sequence>
<comment type="similarity">
    <text evidence="2">Belongs to the SKN1/KRE6 family.</text>
</comment>
<protein>
    <submittedName>
        <fullName evidence="12">Beta-glucan synthesis-associated protein SKN1</fullName>
    </submittedName>
</protein>
<reference evidence="12" key="1">
    <citation type="submission" date="2020-11" db="EMBL/GenBank/DDBJ databases">
        <authorList>
            <consortium name="DOE Joint Genome Institute"/>
            <person name="Ahrendt S."/>
            <person name="Riley R."/>
            <person name="Andreopoulos W."/>
            <person name="Labutti K."/>
            <person name="Pangilinan J."/>
            <person name="Ruiz-Duenas F.J."/>
            <person name="Barrasa J.M."/>
            <person name="Sanchez-Garcia M."/>
            <person name="Camarero S."/>
            <person name="Miyauchi S."/>
            <person name="Serrano A."/>
            <person name="Linde D."/>
            <person name="Babiker R."/>
            <person name="Drula E."/>
            <person name="Ayuso-Fernandez I."/>
            <person name="Pacheco R."/>
            <person name="Padilla G."/>
            <person name="Ferreira P."/>
            <person name="Barriuso J."/>
            <person name="Kellner H."/>
            <person name="Castanera R."/>
            <person name="Alfaro M."/>
            <person name="Ramirez L."/>
            <person name="Pisabarro A.G."/>
            <person name="Kuo A."/>
            <person name="Tritt A."/>
            <person name="Lipzen A."/>
            <person name="He G."/>
            <person name="Yan M."/>
            <person name="Ng V."/>
            <person name="Cullen D."/>
            <person name="Martin F."/>
            <person name="Rosso M.-N."/>
            <person name="Henrissat B."/>
            <person name="Hibbett D."/>
            <person name="Martinez A.T."/>
            <person name="Grigoriev I.V."/>
        </authorList>
    </citation>
    <scope>NUCLEOTIDE SEQUENCE</scope>
    <source>
        <strain evidence="12">CBS 506.95</strain>
    </source>
</reference>
<organism evidence="12 13">
    <name type="scientific">Crepidotus variabilis</name>
    <dbReference type="NCBI Taxonomy" id="179855"/>
    <lineage>
        <taxon>Eukaryota</taxon>
        <taxon>Fungi</taxon>
        <taxon>Dikarya</taxon>
        <taxon>Basidiomycota</taxon>
        <taxon>Agaricomycotina</taxon>
        <taxon>Agaricomycetes</taxon>
        <taxon>Agaricomycetidae</taxon>
        <taxon>Agaricales</taxon>
        <taxon>Agaricineae</taxon>
        <taxon>Crepidotaceae</taxon>
        <taxon>Crepidotus</taxon>
    </lineage>
</organism>
<dbReference type="PANTHER" id="PTHR31361">
    <property type="entry name" value="BETA-GLUCAN SYNTHESIS-ASSOCIATED PROTEIN KRE6-RELATED"/>
    <property type="match status" value="1"/>
</dbReference>
<feature type="region of interest" description="Disordered" evidence="9">
    <location>
        <begin position="1"/>
        <end position="61"/>
    </location>
</feature>
<evidence type="ECO:0000313" key="13">
    <source>
        <dbReference type="Proteomes" id="UP000807306"/>
    </source>
</evidence>
<dbReference type="PROSITE" id="PS51762">
    <property type="entry name" value="GH16_2"/>
    <property type="match status" value="1"/>
</dbReference>
<feature type="compositionally biased region" description="Polar residues" evidence="9">
    <location>
        <begin position="1"/>
        <end position="13"/>
    </location>
</feature>
<evidence type="ECO:0000256" key="2">
    <source>
        <dbReference type="ARBA" id="ARBA00010962"/>
    </source>
</evidence>
<feature type="domain" description="GH16" evidence="11">
    <location>
        <begin position="141"/>
        <end position="507"/>
    </location>
</feature>
<dbReference type="PANTHER" id="PTHR31361:SF1">
    <property type="entry name" value="BETA-GLUCAN SYNTHESIS-ASSOCIATED PROTEIN KRE6-RELATED"/>
    <property type="match status" value="1"/>
</dbReference>
<evidence type="ECO:0000259" key="11">
    <source>
        <dbReference type="PROSITE" id="PS51762"/>
    </source>
</evidence>
<dbReference type="GO" id="GO:0005886">
    <property type="term" value="C:plasma membrane"/>
    <property type="evidence" value="ECO:0007669"/>
    <property type="project" value="TreeGrafter"/>
</dbReference>
<evidence type="ECO:0000256" key="7">
    <source>
        <dbReference type="ARBA" id="ARBA00023180"/>
    </source>
</evidence>
<evidence type="ECO:0000256" key="10">
    <source>
        <dbReference type="SAM" id="Phobius"/>
    </source>
</evidence>
<dbReference type="SUPFAM" id="SSF49899">
    <property type="entry name" value="Concanavalin A-like lectins/glucanases"/>
    <property type="match status" value="1"/>
</dbReference>